<feature type="binding site" evidence="7">
    <location>
        <position position="358"/>
    </location>
    <ligand>
        <name>ATP</name>
        <dbReference type="ChEBI" id="CHEBI:30616"/>
    </ligand>
</feature>
<dbReference type="InterPro" id="IPR011009">
    <property type="entry name" value="Kinase-like_dom_sf"/>
</dbReference>
<feature type="compositionally biased region" description="Basic and acidic residues" evidence="8">
    <location>
        <begin position="630"/>
        <end position="644"/>
    </location>
</feature>
<evidence type="ECO:0000256" key="1">
    <source>
        <dbReference type="ARBA" id="ARBA00022527"/>
    </source>
</evidence>
<dbReference type="PROSITE" id="PS50011">
    <property type="entry name" value="PROTEIN_KINASE_DOM"/>
    <property type="match status" value="1"/>
</dbReference>
<keyword evidence="13" id="KW-1185">Reference proteome</keyword>
<gene>
    <name evidence="12" type="ORF">E3P99_02661</name>
</gene>
<feature type="compositionally biased region" description="Basic and acidic residues" evidence="8">
    <location>
        <begin position="710"/>
        <end position="729"/>
    </location>
</feature>
<feature type="domain" description="Protein kinase" evidence="10">
    <location>
        <begin position="319"/>
        <end position="578"/>
    </location>
</feature>
<dbReference type="PROSITE" id="PS51285">
    <property type="entry name" value="AGC_KINASE_CTER"/>
    <property type="match status" value="1"/>
</dbReference>
<dbReference type="Gene3D" id="3.30.200.20">
    <property type="entry name" value="Phosphorylase Kinase, domain 1"/>
    <property type="match status" value="1"/>
</dbReference>
<organism evidence="12 13">
    <name type="scientific">Wallemia hederae</name>
    <dbReference type="NCBI Taxonomy" id="1540922"/>
    <lineage>
        <taxon>Eukaryota</taxon>
        <taxon>Fungi</taxon>
        <taxon>Dikarya</taxon>
        <taxon>Basidiomycota</taxon>
        <taxon>Wallemiomycotina</taxon>
        <taxon>Wallemiomycetes</taxon>
        <taxon>Wallemiales</taxon>
        <taxon>Wallemiaceae</taxon>
        <taxon>Wallemia</taxon>
    </lineage>
</organism>
<dbReference type="InterPro" id="IPR000961">
    <property type="entry name" value="AGC-kinase_C"/>
</dbReference>
<evidence type="ECO:0000256" key="5">
    <source>
        <dbReference type="ARBA" id="ARBA00022777"/>
    </source>
</evidence>
<evidence type="ECO:0000259" key="11">
    <source>
        <dbReference type="PROSITE" id="PS51285"/>
    </source>
</evidence>
<protein>
    <recommendedName>
        <fullName evidence="14">Protein kinase domain-containing protein</fullName>
    </recommendedName>
</protein>
<keyword evidence="5" id="KW-0418">Kinase</keyword>
<feature type="region of interest" description="Disordered" evidence="8">
    <location>
        <begin position="151"/>
        <end position="179"/>
    </location>
</feature>
<dbReference type="InterPro" id="IPR035892">
    <property type="entry name" value="C2_domain_sf"/>
</dbReference>
<keyword evidence="2" id="KW-0597">Phosphoprotein</keyword>
<dbReference type="SMART" id="SM00220">
    <property type="entry name" value="S_TKc"/>
    <property type="match status" value="1"/>
</dbReference>
<feature type="region of interest" description="Disordered" evidence="8">
    <location>
        <begin position="1"/>
        <end position="94"/>
    </location>
</feature>
<dbReference type="FunFam" id="1.10.510.10:FF:000008">
    <property type="entry name" value="Non-specific serine/threonine protein kinase"/>
    <property type="match status" value="1"/>
</dbReference>
<dbReference type="Proteomes" id="UP000310189">
    <property type="component" value="Unassembled WGS sequence"/>
</dbReference>
<evidence type="ECO:0000256" key="3">
    <source>
        <dbReference type="ARBA" id="ARBA00022679"/>
    </source>
</evidence>
<feature type="region of interest" description="Disordered" evidence="8">
    <location>
        <begin position="617"/>
        <end position="744"/>
    </location>
</feature>
<evidence type="ECO:0000256" key="8">
    <source>
        <dbReference type="SAM" id="MobiDB-lite"/>
    </source>
</evidence>
<keyword evidence="1" id="KW-0723">Serine/threonine-protein kinase</keyword>
<reference evidence="12 13" key="1">
    <citation type="submission" date="2019-03" db="EMBL/GenBank/DDBJ databases">
        <title>Sequencing 23 genomes of Wallemia ichthyophaga.</title>
        <authorList>
            <person name="Gostincar C."/>
        </authorList>
    </citation>
    <scope>NUCLEOTIDE SEQUENCE [LARGE SCALE GENOMIC DNA]</scope>
    <source>
        <strain evidence="12 13">EXF-5753</strain>
    </source>
</reference>
<keyword evidence="6 7" id="KW-0067">ATP-binding</keyword>
<evidence type="ECO:0000313" key="12">
    <source>
        <dbReference type="EMBL" id="TIA88386.1"/>
    </source>
</evidence>
<dbReference type="InterPro" id="IPR000719">
    <property type="entry name" value="Prot_kinase_dom"/>
</dbReference>
<feature type="compositionally biased region" description="Basic and acidic residues" evidence="8">
    <location>
        <begin position="44"/>
        <end position="54"/>
    </location>
</feature>
<evidence type="ECO:0000259" key="10">
    <source>
        <dbReference type="PROSITE" id="PS50011"/>
    </source>
</evidence>
<dbReference type="SMART" id="SM00239">
    <property type="entry name" value="C2"/>
    <property type="match status" value="1"/>
</dbReference>
<dbReference type="InterPro" id="IPR000008">
    <property type="entry name" value="C2_dom"/>
</dbReference>
<dbReference type="SMART" id="SM00133">
    <property type="entry name" value="S_TK_X"/>
    <property type="match status" value="1"/>
</dbReference>
<feature type="compositionally biased region" description="Polar residues" evidence="8">
    <location>
        <begin position="156"/>
        <end position="175"/>
    </location>
</feature>
<dbReference type="InterPro" id="IPR017441">
    <property type="entry name" value="Protein_kinase_ATP_BS"/>
</dbReference>
<dbReference type="PANTHER" id="PTHR24351">
    <property type="entry name" value="RIBOSOMAL PROTEIN S6 KINASE"/>
    <property type="match status" value="1"/>
</dbReference>
<dbReference type="OrthoDB" id="63267at2759"/>
<feature type="compositionally biased region" description="Low complexity" evidence="8">
    <location>
        <begin position="61"/>
        <end position="79"/>
    </location>
</feature>
<evidence type="ECO:0000313" key="13">
    <source>
        <dbReference type="Proteomes" id="UP000310189"/>
    </source>
</evidence>
<feature type="compositionally biased region" description="Acidic residues" evidence="8">
    <location>
        <begin position="730"/>
        <end position="744"/>
    </location>
</feature>
<feature type="compositionally biased region" description="Basic and acidic residues" evidence="8">
    <location>
        <begin position="685"/>
        <end position="703"/>
    </location>
</feature>
<feature type="domain" description="AGC-kinase C-terminal" evidence="11">
    <location>
        <begin position="579"/>
        <end position="718"/>
    </location>
</feature>
<evidence type="ECO:0000259" key="9">
    <source>
        <dbReference type="PROSITE" id="PS50004"/>
    </source>
</evidence>
<dbReference type="PROSITE" id="PS50004">
    <property type="entry name" value="C2"/>
    <property type="match status" value="1"/>
</dbReference>
<dbReference type="InterPro" id="IPR008271">
    <property type="entry name" value="Ser/Thr_kinase_AS"/>
</dbReference>
<evidence type="ECO:0000256" key="7">
    <source>
        <dbReference type="PROSITE-ProRule" id="PRU10141"/>
    </source>
</evidence>
<dbReference type="SUPFAM" id="SSF56112">
    <property type="entry name" value="Protein kinase-like (PK-like)"/>
    <property type="match status" value="1"/>
</dbReference>
<feature type="compositionally biased region" description="Basic and acidic residues" evidence="8">
    <location>
        <begin position="658"/>
        <end position="678"/>
    </location>
</feature>
<dbReference type="Pfam" id="PF00168">
    <property type="entry name" value="C2"/>
    <property type="match status" value="1"/>
</dbReference>
<dbReference type="Pfam" id="PF00069">
    <property type="entry name" value="Pkinase"/>
    <property type="match status" value="1"/>
</dbReference>
<sequence>MEPAKTPAAPTTHLSSTRTAADDFATPKPRSANSKQEPNPFETTIKERREREEMAPQLSRSTTATSAATVTSGTSTPGALQKPPFKSQSSKDSLGSKGLLTVKVMEARRLAVVDSTKAHSYVVVTFENNEFVSREPIGATEGVARGFPKKLETSLRRTPSSGARTPTTPDPTNKASPPVTGVLGQNGDSPVWKHQVTFDVSREDSPLEIAVYDRDRSGATVAAALSPSKQTADESLANLTIDPQPGEDDSVVHYLGYEGEKYVGSKEIRPHLSPGAEIDHWYELTRLGDDGKEIVTGEIRLQVLYERFANKHSLNPKDFEFLRLIGRGTFGRVFQVRKKDTKRIYAMKVLSKKEIIAKKEVAHTIGERKILQVSLECPFLVGLKFSFQTEKELYFVTDYKSGGELFWHLQREGRFSEERARFYIAELVLALEHLHKYDIVYRDLKPENILLDATGHVALCDFGLSKPDLPADQLTSTFCGTTEYLAPEVLLNDDGYSMLVDFWSLGVLLFEMCCGWSPFYAEDTQQMYKNICFGKIRFPKGVIGDDGKQFVKGLLNRNPEHRLGSKRDAAELKEDPFFKSIDWNALANRQVTPPFKPLVESDESVANFDTEFTGADIREHGVPWDDDVAAPDRVDELGKGEDMKPALGSGHGTPSGQHENRGSHKEPRKSFDKEERPRVSNQDKPPTDDKPIPNDNNRTHDTFRGFTYTGEREGEWASLEQRRKAKMENESEEFALSDEDEGDS</sequence>
<feature type="domain" description="C2" evidence="9">
    <location>
        <begin position="79"/>
        <end position="256"/>
    </location>
</feature>
<keyword evidence="3" id="KW-0808">Transferase</keyword>
<accession>A0A4T0FNL5</accession>
<dbReference type="PROSITE" id="PS00107">
    <property type="entry name" value="PROTEIN_KINASE_ATP"/>
    <property type="match status" value="1"/>
</dbReference>
<dbReference type="GO" id="GO:0005524">
    <property type="term" value="F:ATP binding"/>
    <property type="evidence" value="ECO:0007669"/>
    <property type="project" value="UniProtKB-UniRule"/>
</dbReference>
<evidence type="ECO:0000256" key="6">
    <source>
        <dbReference type="ARBA" id="ARBA00022840"/>
    </source>
</evidence>
<proteinExistence type="predicted"/>
<evidence type="ECO:0000256" key="4">
    <source>
        <dbReference type="ARBA" id="ARBA00022741"/>
    </source>
</evidence>
<dbReference type="Gene3D" id="1.10.510.10">
    <property type="entry name" value="Transferase(Phosphotransferase) domain 1"/>
    <property type="match status" value="1"/>
</dbReference>
<dbReference type="CDD" id="cd11651">
    <property type="entry name" value="YPK1_N_like"/>
    <property type="match status" value="1"/>
</dbReference>
<dbReference type="SUPFAM" id="SSF49562">
    <property type="entry name" value="C2 domain (Calcium/lipid-binding domain, CaLB)"/>
    <property type="match status" value="1"/>
</dbReference>
<name>A0A4T0FNL5_9BASI</name>
<keyword evidence="4 7" id="KW-0547">Nucleotide-binding</keyword>
<evidence type="ECO:0008006" key="14">
    <source>
        <dbReference type="Google" id="ProtNLM"/>
    </source>
</evidence>
<evidence type="ECO:0000256" key="2">
    <source>
        <dbReference type="ARBA" id="ARBA00022553"/>
    </source>
</evidence>
<dbReference type="AlphaFoldDB" id="A0A4T0FNL5"/>
<comment type="caution">
    <text evidence="12">The sequence shown here is derived from an EMBL/GenBank/DDBJ whole genome shotgun (WGS) entry which is preliminary data.</text>
</comment>
<dbReference type="Gene3D" id="2.60.40.150">
    <property type="entry name" value="C2 domain"/>
    <property type="match status" value="1"/>
</dbReference>
<dbReference type="EMBL" id="SPNW01000039">
    <property type="protein sequence ID" value="TIA88386.1"/>
    <property type="molecule type" value="Genomic_DNA"/>
</dbReference>
<dbReference type="GO" id="GO:0004674">
    <property type="term" value="F:protein serine/threonine kinase activity"/>
    <property type="evidence" value="ECO:0007669"/>
    <property type="project" value="UniProtKB-KW"/>
</dbReference>
<dbReference type="PROSITE" id="PS00108">
    <property type="entry name" value="PROTEIN_KINASE_ST"/>
    <property type="match status" value="1"/>
</dbReference>